<dbReference type="EMBL" id="JAVDYC010000001">
    <property type="protein sequence ID" value="MDR7322570.1"/>
    <property type="molecule type" value="Genomic_DNA"/>
</dbReference>
<feature type="compositionally biased region" description="Low complexity" evidence="1">
    <location>
        <begin position="38"/>
        <end position="51"/>
    </location>
</feature>
<organism evidence="2 3">
    <name type="scientific">Catenuloplanes niger</name>
    <dbReference type="NCBI Taxonomy" id="587534"/>
    <lineage>
        <taxon>Bacteria</taxon>
        <taxon>Bacillati</taxon>
        <taxon>Actinomycetota</taxon>
        <taxon>Actinomycetes</taxon>
        <taxon>Micromonosporales</taxon>
        <taxon>Micromonosporaceae</taxon>
        <taxon>Catenuloplanes</taxon>
    </lineage>
</organism>
<dbReference type="RefSeq" id="WP_310413150.1">
    <property type="nucleotide sequence ID" value="NZ_JAVDYC010000001.1"/>
</dbReference>
<reference evidence="2 3" key="1">
    <citation type="submission" date="2023-07" db="EMBL/GenBank/DDBJ databases">
        <title>Sequencing the genomes of 1000 actinobacteria strains.</title>
        <authorList>
            <person name="Klenk H.-P."/>
        </authorList>
    </citation>
    <scope>NUCLEOTIDE SEQUENCE [LARGE SCALE GENOMIC DNA]</scope>
    <source>
        <strain evidence="2 3">DSM 44711</strain>
    </source>
</reference>
<name>A0AAE4CS19_9ACTN</name>
<dbReference type="Proteomes" id="UP001183629">
    <property type="component" value="Unassembled WGS sequence"/>
</dbReference>
<dbReference type="PROSITE" id="PS51257">
    <property type="entry name" value="PROKAR_LIPOPROTEIN"/>
    <property type="match status" value="1"/>
</dbReference>
<accession>A0AAE4CS19</accession>
<gene>
    <name evidence="2" type="ORF">J2S44_002820</name>
</gene>
<feature type="compositionally biased region" description="Basic and acidic residues" evidence="1">
    <location>
        <begin position="82"/>
        <end position="92"/>
    </location>
</feature>
<evidence type="ECO:0000313" key="2">
    <source>
        <dbReference type="EMBL" id="MDR7322570.1"/>
    </source>
</evidence>
<proteinExistence type="predicted"/>
<sequence>MNRLRAGLTGIALVALLAACGGEPPADGTTDQVVTLDTATPGTGATPAATASPERPLLRPDTSDAEEERLYDVWFDCLEKNGGRGRGPKEAPDGATGGSDSGPAVAVPADPEAEEQDRAAEKACENLEPEAPWQRAKRLDPEYADKLRDWITCIRSHGIDAWESDGFVTFESLPPEDKMVLVGECETKAFSVS</sequence>
<evidence type="ECO:0000256" key="1">
    <source>
        <dbReference type="SAM" id="MobiDB-lite"/>
    </source>
</evidence>
<comment type="caution">
    <text evidence="2">The sequence shown here is derived from an EMBL/GenBank/DDBJ whole genome shotgun (WGS) entry which is preliminary data.</text>
</comment>
<feature type="region of interest" description="Disordered" evidence="1">
    <location>
        <begin position="24"/>
        <end position="64"/>
    </location>
</feature>
<protein>
    <submittedName>
        <fullName evidence="2">Uncharacterized protein</fullName>
    </submittedName>
</protein>
<evidence type="ECO:0000313" key="3">
    <source>
        <dbReference type="Proteomes" id="UP001183629"/>
    </source>
</evidence>
<dbReference type="AlphaFoldDB" id="A0AAE4CS19"/>
<feature type="region of interest" description="Disordered" evidence="1">
    <location>
        <begin position="82"/>
        <end position="118"/>
    </location>
</feature>
<keyword evidence="3" id="KW-1185">Reference proteome</keyword>